<accession>A0A2U3PVQ2</accession>
<organism evidence="1 2">
    <name type="scientific">Bradyrhizobium vignae</name>
    <dbReference type="NCBI Taxonomy" id="1549949"/>
    <lineage>
        <taxon>Bacteria</taxon>
        <taxon>Pseudomonadati</taxon>
        <taxon>Pseudomonadota</taxon>
        <taxon>Alphaproteobacteria</taxon>
        <taxon>Hyphomicrobiales</taxon>
        <taxon>Nitrobacteraceae</taxon>
        <taxon>Bradyrhizobium</taxon>
    </lineage>
</organism>
<dbReference type="EMBL" id="LS398110">
    <property type="protein sequence ID" value="SPP93225.1"/>
    <property type="molecule type" value="Genomic_DNA"/>
</dbReference>
<dbReference type="Proteomes" id="UP000246085">
    <property type="component" value="Chromosome BRAD3257"/>
</dbReference>
<protein>
    <submittedName>
        <fullName evidence="1">Uncharacterized protein</fullName>
    </submittedName>
</protein>
<dbReference type="AlphaFoldDB" id="A0A2U3PVQ2"/>
<sequence>MMLIHSSVALNGNMQVSWGRAALGTFAVRLPCFEVNILQPDRFSRESARFFSRPAPGQ</sequence>
<name>A0A2U3PVQ2_9BRAD</name>
<reference evidence="1 2" key="1">
    <citation type="submission" date="2018-03" db="EMBL/GenBank/DDBJ databases">
        <authorList>
            <person name="Gully D."/>
        </authorList>
    </citation>
    <scope>NUCLEOTIDE SEQUENCE [LARGE SCALE GENOMIC DNA]</scope>
    <source>
        <strain evidence="1">ORS3257</strain>
    </source>
</reference>
<dbReference type="KEGG" id="bvz:BRAD3257_2144"/>
<gene>
    <name evidence="1" type="ORF">BRAD3257_2144</name>
</gene>
<evidence type="ECO:0000313" key="1">
    <source>
        <dbReference type="EMBL" id="SPP93225.1"/>
    </source>
</evidence>
<proteinExistence type="predicted"/>
<evidence type="ECO:0000313" key="2">
    <source>
        <dbReference type="Proteomes" id="UP000246085"/>
    </source>
</evidence>